<feature type="compositionally biased region" description="Basic and acidic residues" evidence="1">
    <location>
        <begin position="53"/>
        <end position="62"/>
    </location>
</feature>
<dbReference type="GeneID" id="37041602"/>
<evidence type="ECO:0000256" key="1">
    <source>
        <dbReference type="SAM" id="MobiDB-lite"/>
    </source>
</evidence>
<dbReference type="Proteomes" id="UP000245768">
    <property type="component" value="Unassembled WGS sequence"/>
</dbReference>
<dbReference type="AlphaFoldDB" id="A0A316YJP9"/>
<evidence type="ECO:0000313" key="3">
    <source>
        <dbReference type="Proteomes" id="UP000245768"/>
    </source>
</evidence>
<dbReference type="InParanoid" id="A0A316YJP9"/>
<protein>
    <submittedName>
        <fullName evidence="2">Uncharacterized protein</fullName>
    </submittedName>
</protein>
<feature type="region of interest" description="Disordered" evidence="1">
    <location>
        <begin position="1"/>
        <end position="66"/>
    </location>
</feature>
<organism evidence="2 3">
    <name type="scientific">Acaromyces ingoldii</name>
    <dbReference type="NCBI Taxonomy" id="215250"/>
    <lineage>
        <taxon>Eukaryota</taxon>
        <taxon>Fungi</taxon>
        <taxon>Dikarya</taxon>
        <taxon>Basidiomycota</taxon>
        <taxon>Ustilaginomycotina</taxon>
        <taxon>Exobasidiomycetes</taxon>
        <taxon>Exobasidiales</taxon>
        <taxon>Cryptobasidiaceae</taxon>
        <taxon>Acaromyces</taxon>
    </lineage>
</organism>
<name>A0A316YJP9_9BASI</name>
<dbReference type="RefSeq" id="XP_025376494.1">
    <property type="nucleotide sequence ID" value="XM_025519686.1"/>
</dbReference>
<dbReference type="EMBL" id="KZ819637">
    <property type="protein sequence ID" value="PWN89296.1"/>
    <property type="molecule type" value="Genomic_DNA"/>
</dbReference>
<reference evidence="2" key="1">
    <citation type="journal article" date="2018" name="Mol. Biol. Evol.">
        <title>Broad Genomic Sampling Reveals a Smut Pathogenic Ancestry of the Fungal Clade Ustilaginomycotina.</title>
        <authorList>
            <person name="Kijpornyongpan T."/>
            <person name="Mondo S.J."/>
            <person name="Barry K."/>
            <person name="Sandor L."/>
            <person name="Lee J."/>
            <person name="Lipzen A."/>
            <person name="Pangilinan J."/>
            <person name="LaButti K."/>
            <person name="Hainaut M."/>
            <person name="Henrissat B."/>
            <person name="Grigoriev I.V."/>
            <person name="Spatafora J.W."/>
            <person name="Aime M.C."/>
        </authorList>
    </citation>
    <scope>NUCLEOTIDE SEQUENCE [LARGE SCALE GENOMIC DNA]</scope>
    <source>
        <strain evidence="2">MCA 4198</strain>
    </source>
</reference>
<proteinExistence type="predicted"/>
<keyword evidence="3" id="KW-1185">Reference proteome</keyword>
<dbReference type="OrthoDB" id="4085451at2759"/>
<evidence type="ECO:0000313" key="2">
    <source>
        <dbReference type="EMBL" id="PWN89296.1"/>
    </source>
</evidence>
<accession>A0A316YJP9</accession>
<sequence length="210" mass="23323">MGSSSSKPLRRLGKETVSSQPMGAPGVSRAAAPPSNRLTRGLPEQLHPSFSENKSHSIKQDSQDPQLMANLQKLGPVQVPRGKINFRSSNEMLNILAAREKNQNEEAQDASSTNRLSIHSILQLLDERKRCQTQRQVDELSVGFDIDRKVLDDLARLVNSPSIEQEQHVRTNELKGQDAVEVEADDDTPPRVHAVWTEPALNDVKEIPGR</sequence>
<gene>
    <name evidence="2" type="ORF">FA10DRAFT_253404</name>
</gene>